<dbReference type="SUPFAM" id="SSF51161">
    <property type="entry name" value="Trimeric LpxA-like enzymes"/>
    <property type="match status" value="1"/>
</dbReference>
<evidence type="ECO:0000256" key="3">
    <source>
        <dbReference type="ARBA" id="ARBA00022737"/>
    </source>
</evidence>
<keyword evidence="2 5" id="KW-0808">Transferase</keyword>
<sequence length="213" mass="23464">MVLSFILSKINTIRFRLQWKRLNQHNYTVPCAIFPMEKVRVGKMSYGPLDIKSFGNAQESLTIGDYVSISSNVVFILGGNHQIGTFSNYPLHSKLIGLSPEKDAGVKGPIVVENEVWIGTGAIILSGVTLGKGSIIAAGAVVSKDVPPYAIVGGNPAKIIRYRFEESLIAQLKDLSVSDFDHDTLKANMDEFYRPLTEGQITILKNLKQQQKQ</sequence>
<dbReference type="Pfam" id="PF00132">
    <property type="entry name" value="Hexapep"/>
    <property type="match status" value="1"/>
</dbReference>
<dbReference type="PANTHER" id="PTHR43300">
    <property type="entry name" value="ACETYLTRANSFERASE"/>
    <property type="match status" value="1"/>
</dbReference>
<dbReference type="OrthoDB" id="9814490at2"/>
<dbReference type="InterPro" id="IPR001451">
    <property type="entry name" value="Hexapep"/>
</dbReference>
<gene>
    <name evidence="5" type="ORF">E4635_13290</name>
</gene>
<accession>A0A4Z0L4I4</accession>
<dbReference type="Proteomes" id="UP000297407">
    <property type="component" value="Unassembled WGS sequence"/>
</dbReference>
<dbReference type="InterPro" id="IPR018357">
    <property type="entry name" value="Hexapep_transf_CS"/>
</dbReference>
<comment type="similarity">
    <text evidence="1">Belongs to the transferase hexapeptide repeat family.</text>
</comment>
<dbReference type="CDD" id="cd03349">
    <property type="entry name" value="LbH_XAT"/>
    <property type="match status" value="1"/>
</dbReference>
<evidence type="ECO:0000256" key="2">
    <source>
        <dbReference type="ARBA" id="ARBA00022679"/>
    </source>
</evidence>
<proteinExistence type="inferred from homology"/>
<dbReference type="AlphaFoldDB" id="A0A4Z0L4I4"/>
<dbReference type="EMBL" id="SRLH01000007">
    <property type="protein sequence ID" value="TGD57137.1"/>
    <property type="molecule type" value="Genomic_DNA"/>
</dbReference>
<evidence type="ECO:0000256" key="4">
    <source>
        <dbReference type="ARBA" id="ARBA00023315"/>
    </source>
</evidence>
<evidence type="ECO:0000313" key="5">
    <source>
        <dbReference type="EMBL" id="TGD57137.1"/>
    </source>
</evidence>
<comment type="caution">
    <text evidence="5">The sequence shown here is derived from an EMBL/GenBank/DDBJ whole genome shotgun (WGS) entry which is preliminary data.</text>
</comment>
<keyword evidence="3" id="KW-0677">Repeat</keyword>
<keyword evidence="6" id="KW-1185">Reference proteome</keyword>
<dbReference type="InterPro" id="IPR011004">
    <property type="entry name" value="Trimer_LpxA-like_sf"/>
</dbReference>
<keyword evidence="4" id="KW-0012">Acyltransferase</keyword>
<dbReference type="InterPro" id="IPR050179">
    <property type="entry name" value="Trans_hexapeptide_repeat"/>
</dbReference>
<dbReference type="RefSeq" id="WP_135527183.1">
    <property type="nucleotide sequence ID" value="NZ_SRLH01000007.1"/>
</dbReference>
<dbReference type="Gene3D" id="2.160.10.10">
    <property type="entry name" value="Hexapeptide repeat proteins"/>
    <property type="match status" value="1"/>
</dbReference>
<organism evidence="5 6">
    <name type="scientific">Flavobacterium humi</name>
    <dbReference type="NCBI Taxonomy" id="2562683"/>
    <lineage>
        <taxon>Bacteria</taxon>
        <taxon>Pseudomonadati</taxon>
        <taxon>Bacteroidota</taxon>
        <taxon>Flavobacteriia</taxon>
        <taxon>Flavobacteriales</taxon>
        <taxon>Flavobacteriaceae</taxon>
        <taxon>Flavobacterium</taxon>
    </lineage>
</organism>
<dbReference type="GO" id="GO:0016746">
    <property type="term" value="F:acyltransferase activity"/>
    <property type="evidence" value="ECO:0007669"/>
    <property type="project" value="UniProtKB-KW"/>
</dbReference>
<dbReference type="PANTHER" id="PTHR43300:SF11">
    <property type="entry name" value="ACETYLTRANSFERASE RV3034C-RELATED"/>
    <property type="match status" value="1"/>
</dbReference>
<reference evidence="5 6" key="1">
    <citation type="submission" date="2019-04" db="EMBL/GenBank/DDBJ databases">
        <title>Flavobacterium sp. strain DS2-A Genome sequencing and assembly.</title>
        <authorList>
            <person name="Kim I."/>
        </authorList>
    </citation>
    <scope>NUCLEOTIDE SEQUENCE [LARGE SCALE GENOMIC DNA]</scope>
    <source>
        <strain evidence="5 6">DS2-A</strain>
    </source>
</reference>
<protein>
    <submittedName>
        <fullName evidence="5">CatB-related O-acetyltransferase</fullName>
    </submittedName>
</protein>
<name>A0A4Z0L4I4_9FLAO</name>
<evidence type="ECO:0000313" key="6">
    <source>
        <dbReference type="Proteomes" id="UP000297407"/>
    </source>
</evidence>
<dbReference type="PROSITE" id="PS00101">
    <property type="entry name" value="HEXAPEP_TRANSFERASES"/>
    <property type="match status" value="1"/>
</dbReference>
<evidence type="ECO:0000256" key="1">
    <source>
        <dbReference type="ARBA" id="ARBA00007274"/>
    </source>
</evidence>